<organism evidence="2 3">
    <name type="scientific">Epilithonimonas lactis</name>
    <dbReference type="NCBI Taxonomy" id="421072"/>
    <lineage>
        <taxon>Bacteria</taxon>
        <taxon>Pseudomonadati</taxon>
        <taxon>Bacteroidota</taxon>
        <taxon>Flavobacteriia</taxon>
        <taxon>Flavobacteriales</taxon>
        <taxon>Weeksellaceae</taxon>
        <taxon>Chryseobacterium group</taxon>
        <taxon>Epilithonimonas</taxon>
    </lineage>
</organism>
<gene>
    <name evidence="2" type="ORF">IO89_08700</name>
</gene>
<feature type="transmembrane region" description="Helical" evidence="1">
    <location>
        <begin position="36"/>
        <end position="54"/>
    </location>
</feature>
<dbReference type="STRING" id="421072.SAMN04488097_2354"/>
<dbReference type="RefSeq" id="WP_034975351.1">
    <property type="nucleotide sequence ID" value="NZ_FOFI01000003.1"/>
</dbReference>
<sequence>MGKAIFTNKTFLYGLVFFIIIVLLYNLYALLFEFEAFLFIPIIIQVTLLFLVFVRHQYIKVLLQIWSAVFLILGFGLFVLGGLLKDLANGFEYFDILNYFPKVVLLLAGLIIFQGSSKTIHTRNLDD</sequence>
<protein>
    <submittedName>
        <fullName evidence="2">Uncharacterized protein</fullName>
    </submittedName>
</protein>
<feature type="transmembrane region" description="Helical" evidence="1">
    <location>
        <begin position="12"/>
        <end position="30"/>
    </location>
</feature>
<reference evidence="2 3" key="1">
    <citation type="submission" date="2014-07" db="EMBL/GenBank/DDBJ databases">
        <title>Epilithonimonas lactis LMG 22401 Genome.</title>
        <authorList>
            <person name="Pipes S.E."/>
            <person name="Stropko S.J."/>
        </authorList>
    </citation>
    <scope>NUCLEOTIDE SEQUENCE [LARGE SCALE GENOMIC DNA]</scope>
    <source>
        <strain evidence="2 3">LMG 24401</strain>
    </source>
</reference>
<feature type="transmembrane region" description="Helical" evidence="1">
    <location>
        <begin position="61"/>
        <end position="84"/>
    </location>
</feature>
<keyword evidence="1" id="KW-0812">Transmembrane</keyword>
<dbReference type="Proteomes" id="UP000028623">
    <property type="component" value="Unassembled WGS sequence"/>
</dbReference>
<evidence type="ECO:0000256" key="1">
    <source>
        <dbReference type="SAM" id="Phobius"/>
    </source>
</evidence>
<evidence type="ECO:0000313" key="3">
    <source>
        <dbReference type="Proteomes" id="UP000028623"/>
    </source>
</evidence>
<keyword evidence="1" id="KW-1133">Transmembrane helix</keyword>
<comment type="caution">
    <text evidence="2">The sequence shown here is derived from an EMBL/GenBank/DDBJ whole genome shotgun (WGS) entry which is preliminary data.</text>
</comment>
<accession>A0A085BHT9</accession>
<keyword evidence="3" id="KW-1185">Reference proteome</keyword>
<dbReference type="EMBL" id="JPLY01000003">
    <property type="protein sequence ID" value="KFC22034.1"/>
    <property type="molecule type" value="Genomic_DNA"/>
</dbReference>
<evidence type="ECO:0000313" key="2">
    <source>
        <dbReference type="EMBL" id="KFC22034.1"/>
    </source>
</evidence>
<keyword evidence="1" id="KW-0472">Membrane</keyword>
<name>A0A085BHT9_9FLAO</name>
<proteinExistence type="predicted"/>
<dbReference type="AlphaFoldDB" id="A0A085BHT9"/>
<feature type="transmembrane region" description="Helical" evidence="1">
    <location>
        <begin position="96"/>
        <end position="113"/>
    </location>
</feature>